<name>A0A402D4V3_9BACT</name>
<comment type="subcellular location">
    <subcellularLocation>
        <location evidence="1">Membrane</location>
        <topology evidence="1">Multi-pass membrane protein</topology>
    </subcellularLocation>
</comment>
<organism evidence="5 6">
    <name type="scientific">Capsulimonas corticalis</name>
    <dbReference type="NCBI Taxonomy" id="2219043"/>
    <lineage>
        <taxon>Bacteria</taxon>
        <taxon>Bacillati</taxon>
        <taxon>Armatimonadota</taxon>
        <taxon>Armatimonadia</taxon>
        <taxon>Capsulimonadales</taxon>
        <taxon>Capsulimonadaceae</taxon>
        <taxon>Capsulimonas</taxon>
    </lineage>
</organism>
<dbReference type="KEGG" id="ccot:CCAX7_12850"/>
<dbReference type="AlphaFoldDB" id="A0A402D4V3"/>
<dbReference type="Pfam" id="PF09685">
    <property type="entry name" value="MamF_MmsF"/>
    <property type="match status" value="1"/>
</dbReference>
<keyword evidence="3" id="KW-1133">Transmembrane helix</keyword>
<dbReference type="EMBL" id="AP025739">
    <property type="protein sequence ID" value="BDI29234.1"/>
    <property type="molecule type" value="Genomic_DNA"/>
</dbReference>
<sequence>MNDTPVNPISADDRTSAMLAHLLGFFTSWLGPLIVYFIKKDKSDFAAFHALQALFFQIAIMVLSFSGFAVLHILGWGVITVLNIVFCLIAGLAANRGEWYEIPVIGEFARKQIH</sequence>
<dbReference type="InterPro" id="IPR019109">
    <property type="entry name" value="MamF_MmsF"/>
</dbReference>
<keyword evidence="2" id="KW-0812">Transmembrane</keyword>
<protein>
    <submittedName>
        <fullName evidence="5">Uncharacterized protein</fullName>
    </submittedName>
</protein>
<dbReference type="PANTHER" id="PTHR36460">
    <property type="entry name" value="UPF0132 DOMAIN PROTEIN (AFU_ORTHOLOGUE AFUA_3G10255)"/>
    <property type="match status" value="1"/>
</dbReference>
<evidence type="ECO:0000256" key="1">
    <source>
        <dbReference type="ARBA" id="ARBA00004141"/>
    </source>
</evidence>
<dbReference type="RefSeq" id="WP_119324488.1">
    <property type="nucleotide sequence ID" value="NZ_AP025739.1"/>
</dbReference>
<dbReference type="PANTHER" id="PTHR36460:SF1">
    <property type="entry name" value="UPF0132 DOMAIN PROTEIN (AFU_ORTHOLOGUE AFUA_3G10255)"/>
    <property type="match status" value="1"/>
</dbReference>
<keyword evidence="4" id="KW-0472">Membrane</keyword>
<evidence type="ECO:0000313" key="5">
    <source>
        <dbReference type="EMBL" id="BDI29234.1"/>
    </source>
</evidence>
<evidence type="ECO:0000256" key="4">
    <source>
        <dbReference type="ARBA" id="ARBA00023136"/>
    </source>
</evidence>
<evidence type="ECO:0000256" key="2">
    <source>
        <dbReference type="ARBA" id="ARBA00022692"/>
    </source>
</evidence>
<dbReference type="OrthoDB" id="9808930at2"/>
<reference evidence="5 6" key="1">
    <citation type="journal article" date="2019" name="Int. J. Syst. Evol. Microbiol.">
        <title>Capsulimonas corticalis gen. nov., sp. nov., an aerobic capsulated bacterium, of a novel bacterial order, Capsulimonadales ord. nov., of the class Armatimonadia of the phylum Armatimonadetes.</title>
        <authorList>
            <person name="Li J."/>
            <person name="Kudo C."/>
            <person name="Tonouchi A."/>
        </authorList>
    </citation>
    <scope>NUCLEOTIDE SEQUENCE [LARGE SCALE GENOMIC DNA]</scope>
    <source>
        <strain evidence="5 6">AX-7</strain>
    </source>
</reference>
<dbReference type="GO" id="GO:0016020">
    <property type="term" value="C:membrane"/>
    <property type="evidence" value="ECO:0007669"/>
    <property type="project" value="UniProtKB-SubCell"/>
</dbReference>
<evidence type="ECO:0000313" key="6">
    <source>
        <dbReference type="Proteomes" id="UP000287394"/>
    </source>
</evidence>
<proteinExistence type="predicted"/>
<dbReference type="Proteomes" id="UP000287394">
    <property type="component" value="Chromosome"/>
</dbReference>
<gene>
    <name evidence="5" type="ORF">CCAX7_12850</name>
</gene>
<accession>A0A402D4V3</accession>
<evidence type="ECO:0000256" key="3">
    <source>
        <dbReference type="ARBA" id="ARBA00022989"/>
    </source>
</evidence>
<keyword evidence="6" id="KW-1185">Reference proteome</keyword>